<evidence type="ECO:0000313" key="2">
    <source>
        <dbReference type="Proteomes" id="UP001177021"/>
    </source>
</evidence>
<comment type="caution">
    <text evidence="1">The sequence shown here is derived from an EMBL/GenBank/DDBJ whole genome shotgun (WGS) entry which is preliminary data.</text>
</comment>
<protein>
    <submittedName>
        <fullName evidence="1">Uncharacterized protein</fullName>
    </submittedName>
</protein>
<proteinExistence type="predicted"/>
<accession>A0ACB0L1E5</accession>
<evidence type="ECO:0000313" key="1">
    <source>
        <dbReference type="EMBL" id="CAJ2662326.1"/>
    </source>
</evidence>
<keyword evidence="2" id="KW-1185">Reference proteome</keyword>
<sequence length="401" mass="45068">MSAELTRRGVILGFVWDDAIKLKENFSKLAAFSNKVTAEIPEKLAHAEVALSYYDVPEDIKEFMKYCKTIRRRFYHSKESKKRRLVQRPASLHSHGTRANYQRVMDQMEQNHAALRVDVDDMKEKMDKMFELMQNMANKPQPVVNQPWPTYGLPLGYVPLEDDSNGPPPLVPVAIPVINGGTSSRGVSTGPNGDASHATEELHSSCKDCLVNLNNCQGMKESLQKLMDQGLVQIGYSRKSADISVVESQGLEPLEIPYQRTKVQISIKKIDTVVFHVPAPFSFKSTKEVPWNYLPTVSIGGEPIIIVEPVIDNIVGIGGMTRSGRVFSPDQPNRSIQEEWVDHDFMESYERSFGRRNSIRLGQSARSLREEGSLWAGIPTNNKRNIGSYSKENGHPSRDVP</sequence>
<dbReference type="Proteomes" id="UP001177021">
    <property type="component" value="Unassembled WGS sequence"/>
</dbReference>
<dbReference type="EMBL" id="CASHSV030000409">
    <property type="protein sequence ID" value="CAJ2662326.1"/>
    <property type="molecule type" value="Genomic_DNA"/>
</dbReference>
<name>A0ACB0L1E5_TRIPR</name>
<reference evidence="1" key="1">
    <citation type="submission" date="2023-10" db="EMBL/GenBank/DDBJ databases">
        <authorList>
            <person name="Rodriguez Cubillos JULIANA M."/>
            <person name="De Vega J."/>
        </authorList>
    </citation>
    <scope>NUCLEOTIDE SEQUENCE</scope>
</reference>
<organism evidence="1 2">
    <name type="scientific">Trifolium pratense</name>
    <name type="common">Red clover</name>
    <dbReference type="NCBI Taxonomy" id="57577"/>
    <lineage>
        <taxon>Eukaryota</taxon>
        <taxon>Viridiplantae</taxon>
        <taxon>Streptophyta</taxon>
        <taxon>Embryophyta</taxon>
        <taxon>Tracheophyta</taxon>
        <taxon>Spermatophyta</taxon>
        <taxon>Magnoliopsida</taxon>
        <taxon>eudicotyledons</taxon>
        <taxon>Gunneridae</taxon>
        <taxon>Pentapetalae</taxon>
        <taxon>rosids</taxon>
        <taxon>fabids</taxon>
        <taxon>Fabales</taxon>
        <taxon>Fabaceae</taxon>
        <taxon>Papilionoideae</taxon>
        <taxon>50 kb inversion clade</taxon>
        <taxon>NPAAA clade</taxon>
        <taxon>Hologalegina</taxon>
        <taxon>IRL clade</taxon>
        <taxon>Trifolieae</taxon>
        <taxon>Trifolium</taxon>
    </lineage>
</organism>
<gene>
    <name evidence="1" type="ORF">MILVUS5_LOCUS27932</name>
</gene>